<dbReference type="GO" id="GO:0006760">
    <property type="term" value="P:folic acid-containing compound metabolic process"/>
    <property type="evidence" value="ECO:0007669"/>
    <property type="project" value="InterPro"/>
</dbReference>
<evidence type="ECO:0000313" key="2">
    <source>
        <dbReference type="EMBL" id="RDH40298.1"/>
    </source>
</evidence>
<accession>A0A370CH92</accession>
<feature type="domain" description="Dihydroneopterin aldolase/epimerase" evidence="1">
    <location>
        <begin position="5"/>
        <end position="121"/>
    </location>
</feature>
<dbReference type="Proteomes" id="UP000226429">
    <property type="component" value="Unassembled WGS sequence"/>
</dbReference>
<dbReference type="InterPro" id="IPR043133">
    <property type="entry name" value="GTP-CH-I_C/QueF"/>
</dbReference>
<reference evidence="2 3" key="2">
    <citation type="journal article" date="2018" name="J. Invertebr. Pathol.">
        <title>'Candidatus Aquirickettsiella gammari' (Gammaproteobacteria: Legionellales: Coxiellaceae): A bacterial pathogen of the freshwater crustacean Gammarus fossarum (Malacostraca: Amphipoda).</title>
        <authorList>
            <person name="Bojko J."/>
            <person name="Dunn A.M."/>
            <person name="Stebbing P.D."/>
            <person name="van Aerle R."/>
            <person name="Bacela-Spychalska K."/>
            <person name="Bean T.P."/>
            <person name="Urrutia A."/>
            <person name="Stentiford G.D."/>
        </authorList>
    </citation>
    <scope>NUCLEOTIDE SEQUENCE [LARGE SCALE GENOMIC DNA]</scope>
    <source>
        <strain evidence="2">RA15029</strain>
    </source>
</reference>
<dbReference type="SUPFAM" id="SSF55620">
    <property type="entry name" value="Tetrahydrobiopterin biosynthesis enzymes-like"/>
    <property type="match status" value="1"/>
</dbReference>
<dbReference type="Pfam" id="PF02152">
    <property type="entry name" value="FolB"/>
    <property type="match status" value="1"/>
</dbReference>
<dbReference type="GO" id="GO:0004150">
    <property type="term" value="F:dihydroneopterin aldolase activity"/>
    <property type="evidence" value="ECO:0007669"/>
    <property type="project" value="InterPro"/>
</dbReference>
<name>A0A370CH92_9COXI</name>
<comment type="caution">
    <text evidence="2">The sequence shown here is derived from an EMBL/GenBank/DDBJ whole genome shotgun (WGS) entry which is preliminary data.</text>
</comment>
<gene>
    <name evidence="2" type="ORF">CFE62_004625</name>
</gene>
<dbReference type="Gene3D" id="3.30.1130.10">
    <property type="match status" value="1"/>
</dbReference>
<sequence length="121" mass="13950">MNGQLILEKLNLAVKLGYSAEERSLPQWVSVKIKLSFPHLPAACIDDNLDNTFCYATLSEALQKFCDERSFKLIEALAYQLYQFLKKKTLEMRQERVAIFLSISKNPQLPKLEQASFSIYD</sequence>
<dbReference type="InterPro" id="IPR006157">
    <property type="entry name" value="FolB_dom"/>
</dbReference>
<dbReference type="SMART" id="SM00905">
    <property type="entry name" value="FolB"/>
    <property type="match status" value="1"/>
</dbReference>
<proteinExistence type="predicted"/>
<protein>
    <submittedName>
        <fullName evidence="2">Dihydroneopterin aldolase</fullName>
    </submittedName>
</protein>
<dbReference type="NCBIfam" id="TIGR00526">
    <property type="entry name" value="folB_dom"/>
    <property type="match status" value="1"/>
</dbReference>
<evidence type="ECO:0000313" key="3">
    <source>
        <dbReference type="Proteomes" id="UP000226429"/>
    </source>
</evidence>
<keyword evidence="3" id="KW-1185">Reference proteome</keyword>
<evidence type="ECO:0000259" key="1">
    <source>
        <dbReference type="SMART" id="SM00905"/>
    </source>
</evidence>
<reference evidence="2 3" key="1">
    <citation type="journal article" date="2017" name="Int. J. Syst. Evol. Microbiol.">
        <title>Aquarickettsiella crustaci n. gen. n. sp. (Gammaproteobacteria: Legionellales: Coxiellaceae); a bacterial pathogen of the freshwater crustacean: Gammarus fossarum (Malacostraca: Amphipoda).</title>
        <authorList>
            <person name="Bojko J."/>
            <person name="Dunn A.M."/>
            <person name="Stebbing P.D."/>
            <person name="Van Aerle R."/>
            <person name="Bacela-Spychalska K."/>
            <person name="Bean T.P."/>
            <person name="Stentiford G.D."/>
        </authorList>
    </citation>
    <scope>NUCLEOTIDE SEQUENCE [LARGE SCALE GENOMIC DNA]</scope>
    <source>
        <strain evidence="2">RA15029</strain>
    </source>
</reference>
<dbReference type="EMBL" id="NMOS02000011">
    <property type="protein sequence ID" value="RDH40298.1"/>
    <property type="molecule type" value="Genomic_DNA"/>
</dbReference>
<organism evidence="2 3">
    <name type="scientific">Candidatus Aquirickettsiella gammari</name>
    <dbReference type="NCBI Taxonomy" id="2016198"/>
    <lineage>
        <taxon>Bacteria</taxon>
        <taxon>Pseudomonadati</taxon>
        <taxon>Pseudomonadota</taxon>
        <taxon>Gammaproteobacteria</taxon>
        <taxon>Legionellales</taxon>
        <taxon>Coxiellaceae</taxon>
        <taxon>Candidatus Aquirickettsiella</taxon>
    </lineage>
</organism>
<dbReference type="AlphaFoldDB" id="A0A370CH92"/>